<evidence type="ECO:0000313" key="2">
    <source>
        <dbReference type="EMBL" id="KAK4002812.1"/>
    </source>
</evidence>
<evidence type="ECO:0000256" key="1">
    <source>
        <dbReference type="SAM" id="SignalP"/>
    </source>
</evidence>
<sequence length="114" mass="12594">MSPKVSILTYISCAMLIAAIVLSGPASSAVGKHAGGKRFDCRVFCRLTGYHGMIGGCRCSFTLFTAKRAHPAWTEDQDFLRQDGFELEDNSTNKILPKTITSHFRKKPELNKAK</sequence>
<dbReference type="EMBL" id="JAOYFB010000001">
    <property type="protein sequence ID" value="KAK4002812.1"/>
    <property type="molecule type" value="Genomic_DNA"/>
</dbReference>
<feature type="signal peptide" evidence="1">
    <location>
        <begin position="1"/>
        <end position="23"/>
    </location>
</feature>
<reference evidence="2 3" key="1">
    <citation type="journal article" date="2023" name="Nucleic Acids Res.">
        <title>The hologenome of Daphnia magna reveals possible DNA methylation and microbiome-mediated evolution of the host genome.</title>
        <authorList>
            <person name="Chaturvedi A."/>
            <person name="Li X."/>
            <person name="Dhandapani V."/>
            <person name="Marshall H."/>
            <person name="Kissane S."/>
            <person name="Cuenca-Cambronero M."/>
            <person name="Asole G."/>
            <person name="Calvet F."/>
            <person name="Ruiz-Romero M."/>
            <person name="Marangio P."/>
            <person name="Guigo R."/>
            <person name="Rago D."/>
            <person name="Mirbahai L."/>
            <person name="Eastwood N."/>
            <person name="Colbourne J.K."/>
            <person name="Zhou J."/>
            <person name="Mallon E."/>
            <person name="Orsini L."/>
        </authorList>
    </citation>
    <scope>NUCLEOTIDE SEQUENCE [LARGE SCALE GENOMIC DNA]</scope>
    <source>
        <strain evidence="2">LRV0_1</strain>
    </source>
</reference>
<gene>
    <name evidence="2" type="ORF">OUZ56_004613</name>
</gene>
<comment type="caution">
    <text evidence="2">The sequence shown here is derived from an EMBL/GenBank/DDBJ whole genome shotgun (WGS) entry which is preliminary data.</text>
</comment>
<organism evidence="2 3">
    <name type="scientific">Daphnia magna</name>
    <dbReference type="NCBI Taxonomy" id="35525"/>
    <lineage>
        <taxon>Eukaryota</taxon>
        <taxon>Metazoa</taxon>
        <taxon>Ecdysozoa</taxon>
        <taxon>Arthropoda</taxon>
        <taxon>Crustacea</taxon>
        <taxon>Branchiopoda</taxon>
        <taxon>Diplostraca</taxon>
        <taxon>Cladocera</taxon>
        <taxon>Anomopoda</taxon>
        <taxon>Daphniidae</taxon>
        <taxon>Daphnia</taxon>
    </lineage>
</organism>
<dbReference type="Proteomes" id="UP001234178">
    <property type="component" value="Unassembled WGS sequence"/>
</dbReference>
<accession>A0ABQ9YQA8</accession>
<proteinExistence type="predicted"/>
<name>A0ABQ9YQA8_9CRUS</name>
<keyword evidence="3" id="KW-1185">Reference proteome</keyword>
<keyword evidence="1" id="KW-0732">Signal</keyword>
<evidence type="ECO:0000313" key="3">
    <source>
        <dbReference type="Proteomes" id="UP001234178"/>
    </source>
</evidence>
<protein>
    <submittedName>
        <fullName evidence="2">Uncharacterized protein</fullName>
    </submittedName>
</protein>
<feature type="chain" id="PRO_5046811244" evidence="1">
    <location>
        <begin position="24"/>
        <end position="114"/>
    </location>
</feature>